<accession>A0A9N7UE21</accession>
<protein>
    <submittedName>
        <fullName evidence="2">Uncharacterized protein</fullName>
    </submittedName>
</protein>
<dbReference type="Proteomes" id="UP001153269">
    <property type="component" value="Unassembled WGS sequence"/>
</dbReference>
<gene>
    <name evidence="2" type="ORF">PLEPLA_LOCUS16504</name>
</gene>
<sequence>DDVDGVVCQLVCETTSDGMVQLQQTLRERLRRRSPISGSREPGSRGPKIRGTAELQLSCAELLLGSLRGLGVLGGFSLWYSREPEGLRCVGALGMQRPWGAWSSDGA</sequence>
<comment type="caution">
    <text evidence="2">The sequence shown here is derived from an EMBL/GenBank/DDBJ whole genome shotgun (WGS) entry which is preliminary data.</text>
</comment>
<reference evidence="2" key="1">
    <citation type="submission" date="2020-03" db="EMBL/GenBank/DDBJ databases">
        <authorList>
            <person name="Weist P."/>
        </authorList>
    </citation>
    <scope>NUCLEOTIDE SEQUENCE</scope>
</reference>
<dbReference type="EMBL" id="CADEAL010001062">
    <property type="protein sequence ID" value="CAB1428531.1"/>
    <property type="molecule type" value="Genomic_DNA"/>
</dbReference>
<evidence type="ECO:0000313" key="2">
    <source>
        <dbReference type="EMBL" id="CAB1428531.1"/>
    </source>
</evidence>
<keyword evidence="3" id="KW-1185">Reference proteome</keyword>
<organism evidence="2 3">
    <name type="scientific">Pleuronectes platessa</name>
    <name type="common">European plaice</name>
    <dbReference type="NCBI Taxonomy" id="8262"/>
    <lineage>
        <taxon>Eukaryota</taxon>
        <taxon>Metazoa</taxon>
        <taxon>Chordata</taxon>
        <taxon>Craniata</taxon>
        <taxon>Vertebrata</taxon>
        <taxon>Euteleostomi</taxon>
        <taxon>Actinopterygii</taxon>
        <taxon>Neopterygii</taxon>
        <taxon>Teleostei</taxon>
        <taxon>Neoteleostei</taxon>
        <taxon>Acanthomorphata</taxon>
        <taxon>Carangaria</taxon>
        <taxon>Pleuronectiformes</taxon>
        <taxon>Pleuronectoidei</taxon>
        <taxon>Pleuronectidae</taxon>
        <taxon>Pleuronectes</taxon>
    </lineage>
</organism>
<evidence type="ECO:0000313" key="3">
    <source>
        <dbReference type="Proteomes" id="UP001153269"/>
    </source>
</evidence>
<name>A0A9N7UE21_PLEPL</name>
<feature type="region of interest" description="Disordered" evidence="1">
    <location>
        <begin position="29"/>
        <end position="49"/>
    </location>
</feature>
<dbReference type="AlphaFoldDB" id="A0A9N7UE21"/>
<proteinExistence type="predicted"/>
<evidence type="ECO:0000256" key="1">
    <source>
        <dbReference type="SAM" id="MobiDB-lite"/>
    </source>
</evidence>
<feature type="non-terminal residue" evidence="2">
    <location>
        <position position="107"/>
    </location>
</feature>